<dbReference type="Pfam" id="PF12937">
    <property type="entry name" value="F-box-like"/>
    <property type="match status" value="1"/>
</dbReference>
<dbReference type="EMBL" id="KZ819299">
    <property type="protein sequence ID" value="PWN96428.1"/>
    <property type="molecule type" value="Genomic_DNA"/>
</dbReference>
<dbReference type="CDD" id="cd09917">
    <property type="entry name" value="F-box_SF"/>
    <property type="match status" value="1"/>
</dbReference>
<evidence type="ECO:0000313" key="3">
    <source>
        <dbReference type="Proteomes" id="UP000245946"/>
    </source>
</evidence>
<dbReference type="SUPFAM" id="SSF81383">
    <property type="entry name" value="F-box domain"/>
    <property type="match status" value="1"/>
</dbReference>
<reference evidence="2 3" key="1">
    <citation type="journal article" date="2018" name="Mol. Biol. Evol.">
        <title>Broad Genomic Sampling Reveals a Smut Pathogenic Ancestry of the Fungal Clade Ustilaginomycotina.</title>
        <authorList>
            <person name="Kijpornyongpan T."/>
            <person name="Mondo S.J."/>
            <person name="Barry K."/>
            <person name="Sandor L."/>
            <person name="Lee J."/>
            <person name="Lipzen A."/>
            <person name="Pangilinan J."/>
            <person name="LaButti K."/>
            <person name="Hainaut M."/>
            <person name="Henrissat B."/>
            <person name="Grigoriev I.V."/>
            <person name="Spatafora J.W."/>
            <person name="Aime M.C."/>
        </authorList>
    </citation>
    <scope>NUCLEOTIDE SEQUENCE [LARGE SCALE GENOMIC DNA]</scope>
    <source>
        <strain evidence="2 3">MCA 4186</strain>
    </source>
</reference>
<dbReference type="Proteomes" id="UP000245946">
    <property type="component" value="Unassembled WGS sequence"/>
</dbReference>
<gene>
    <name evidence="2" type="ORF">FA09DRAFT_340224</name>
</gene>
<proteinExistence type="predicted"/>
<keyword evidence="3" id="KW-1185">Reference proteome</keyword>
<feature type="domain" description="F-box" evidence="1">
    <location>
        <begin position="58"/>
        <end position="105"/>
    </location>
</feature>
<evidence type="ECO:0000259" key="1">
    <source>
        <dbReference type="PROSITE" id="PS50181"/>
    </source>
</evidence>
<protein>
    <recommendedName>
        <fullName evidence="1">F-box domain-containing protein</fullName>
    </recommendedName>
</protein>
<organism evidence="2 3">
    <name type="scientific">Tilletiopsis washingtonensis</name>
    <dbReference type="NCBI Taxonomy" id="58919"/>
    <lineage>
        <taxon>Eukaryota</taxon>
        <taxon>Fungi</taxon>
        <taxon>Dikarya</taxon>
        <taxon>Basidiomycota</taxon>
        <taxon>Ustilaginomycotina</taxon>
        <taxon>Exobasidiomycetes</taxon>
        <taxon>Entylomatales</taxon>
        <taxon>Entylomatales incertae sedis</taxon>
        <taxon>Tilletiopsis</taxon>
    </lineage>
</organism>
<dbReference type="InterPro" id="IPR001810">
    <property type="entry name" value="F-box_dom"/>
</dbReference>
<dbReference type="RefSeq" id="XP_025596707.1">
    <property type="nucleotide sequence ID" value="XM_025744301.1"/>
</dbReference>
<evidence type="ECO:0000313" key="2">
    <source>
        <dbReference type="EMBL" id="PWN96428.1"/>
    </source>
</evidence>
<name>A0A316Z640_9BASI</name>
<dbReference type="InterPro" id="IPR036047">
    <property type="entry name" value="F-box-like_dom_sf"/>
</dbReference>
<sequence>MSRVIDYTEERLRENEFSHACWSNCPAGCQRQLVLELQRQVQSFALYMTPSSSPTGGVTGILRLPTEVFCMIVQRLAPLHLVALMLTCRSFYDMLCDVSILYAQNILRLDQADLQRLKHQKPSFKCRVEGKANRIQFFWIGKLKDVQLARWTEDEAVRQRAYEEKFGRVP</sequence>
<accession>A0A316Z640</accession>
<dbReference type="SMART" id="SM00256">
    <property type="entry name" value="FBOX"/>
    <property type="match status" value="1"/>
</dbReference>
<dbReference type="AlphaFoldDB" id="A0A316Z640"/>
<dbReference type="PROSITE" id="PS50181">
    <property type="entry name" value="FBOX"/>
    <property type="match status" value="1"/>
</dbReference>
<dbReference type="GeneID" id="37271845"/>